<keyword evidence="2" id="KW-1185">Reference proteome</keyword>
<dbReference type="RefSeq" id="WP_262499705.1">
    <property type="nucleotide sequence ID" value="NZ_QEKY01000007.1"/>
</dbReference>
<organism evidence="1 2">
    <name type="scientific">Porphyromonas loveana</name>
    <dbReference type="NCBI Taxonomy" id="1884669"/>
    <lineage>
        <taxon>Bacteria</taxon>
        <taxon>Pseudomonadati</taxon>
        <taxon>Bacteroidota</taxon>
        <taxon>Bacteroidia</taxon>
        <taxon>Bacteroidales</taxon>
        <taxon>Porphyromonadaceae</taxon>
        <taxon>Porphyromonas</taxon>
    </lineage>
</organism>
<evidence type="ECO:0000313" key="1">
    <source>
        <dbReference type="EMBL" id="PVZ10753.1"/>
    </source>
</evidence>
<evidence type="ECO:0000313" key="2">
    <source>
        <dbReference type="Proteomes" id="UP000245462"/>
    </source>
</evidence>
<dbReference type="GeneID" id="94551628"/>
<protein>
    <submittedName>
        <fullName evidence="1">Uncharacterized protein</fullName>
    </submittedName>
</protein>
<dbReference type="Proteomes" id="UP000245462">
    <property type="component" value="Unassembled WGS sequence"/>
</dbReference>
<dbReference type="EMBL" id="QEKY01000007">
    <property type="protein sequence ID" value="PVZ10753.1"/>
    <property type="molecule type" value="Genomic_DNA"/>
</dbReference>
<name>A0A2U1FEX1_9PORP</name>
<proteinExistence type="predicted"/>
<sequence length="43" mass="4799">MAFIIKEPQKIKLESKKGLLSAQERKIPNKGGVDCTIVSIEEK</sequence>
<gene>
    <name evidence="1" type="ORF">C7382_107119</name>
</gene>
<reference evidence="1 2" key="1">
    <citation type="submission" date="2018-04" db="EMBL/GenBank/DDBJ databases">
        <title>Genomic Encyclopedia of Type Strains, Phase IV (KMG-IV): sequencing the most valuable type-strain genomes for metagenomic binning, comparative biology and taxonomic classification.</title>
        <authorList>
            <person name="Goeker M."/>
        </authorList>
    </citation>
    <scope>NUCLEOTIDE SEQUENCE [LARGE SCALE GENOMIC DNA]</scope>
    <source>
        <strain evidence="1 2">DSM 28520</strain>
    </source>
</reference>
<accession>A0A2U1FEX1</accession>
<dbReference type="AlphaFoldDB" id="A0A2U1FEX1"/>
<comment type="caution">
    <text evidence="1">The sequence shown here is derived from an EMBL/GenBank/DDBJ whole genome shotgun (WGS) entry which is preliminary data.</text>
</comment>